<proteinExistence type="predicted"/>
<organism evidence="2 3">
    <name type="scientific">Frankia canadensis</name>
    <dbReference type="NCBI Taxonomy" id="1836972"/>
    <lineage>
        <taxon>Bacteria</taxon>
        <taxon>Bacillati</taxon>
        <taxon>Actinomycetota</taxon>
        <taxon>Actinomycetes</taxon>
        <taxon>Frankiales</taxon>
        <taxon>Frankiaceae</taxon>
        <taxon>Frankia</taxon>
    </lineage>
</organism>
<accession>A0A2I2KP90</accession>
<feature type="compositionally biased region" description="Basic residues" evidence="1">
    <location>
        <begin position="57"/>
        <end position="69"/>
    </location>
</feature>
<protein>
    <submittedName>
        <fullName evidence="2">Uncharacterized protein</fullName>
    </submittedName>
</protein>
<dbReference type="EMBL" id="FZMO01000101">
    <property type="protein sequence ID" value="SNQ47462.1"/>
    <property type="molecule type" value="Genomic_DNA"/>
</dbReference>
<gene>
    <name evidence="2" type="ORF">FRACA_190042</name>
</gene>
<keyword evidence="3" id="KW-1185">Reference proteome</keyword>
<feature type="region of interest" description="Disordered" evidence="1">
    <location>
        <begin position="50"/>
        <end position="69"/>
    </location>
</feature>
<reference evidence="2 3" key="1">
    <citation type="submission" date="2017-06" db="EMBL/GenBank/DDBJ databases">
        <authorList>
            <person name="Kim H.J."/>
            <person name="Triplett B.A."/>
        </authorList>
    </citation>
    <scope>NUCLEOTIDE SEQUENCE [LARGE SCALE GENOMIC DNA]</scope>
    <source>
        <strain evidence="2">FRACA_ARgP5</strain>
    </source>
</reference>
<name>A0A2I2KP90_9ACTN</name>
<dbReference type="AlphaFoldDB" id="A0A2I2KP90"/>
<evidence type="ECO:0000313" key="2">
    <source>
        <dbReference type="EMBL" id="SNQ47462.1"/>
    </source>
</evidence>
<evidence type="ECO:0000256" key="1">
    <source>
        <dbReference type="SAM" id="MobiDB-lite"/>
    </source>
</evidence>
<evidence type="ECO:0000313" key="3">
    <source>
        <dbReference type="Proteomes" id="UP000234331"/>
    </source>
</evidence>
<dbReference type="Proteomes" id="UP000234331">
    <property type="component" value="Unassembled WGS sequence"/>
</dbReference>
<sequence length="69" mass="7627">MVLLSVGRRDRWTVRLDRSTDTDRYHRSPSVGWIGIGIGIGGRGGRRWLAAKPNARPGRRHRGGHGSPA</sequence>